<reference evidence="3" key="1">
    <citation type="journal article" date="2019" name="Int. J. Syst. Evol. Microbiol.">
        <title>The Global Catalogue of Microorganisms (GCM) 10K type strain sequencing project: providing services to taxonomists for standard genome sequencing and annotation.</title>
        <authorList>
            <consortium name="The Broad Institute Genomics Platform"/>
            <consortium name="The Broad Institute Genome Sequencing Center for Infectious Disease"/>
            <person name="Wu L."/>
            <person name="Ma J."/>
        </authorList>
    </citation>
    <scope>NUCLEOTIDE SEQUENCE [LARGE SCALE GENOMIC DNA]</scope>
    <source>
        <strain evidence="3">JCM 13584</strain>
    </source>
</reference>
<evidence type="ECO:0000313" key="3">
    <source>
        <dbReference type="Proteomes" id="UP001499954"/>
    </source>
</evidence>
<keyword evidence="1" id="KW-0472">Membrane</keyword>
<feature type="transmembrane region" description="Helical" evidence="1">
    <location>
        <begin position="87"/>
        <end position="111"/>
    </location>
</feature>
<evidence type="ECO:0000313" key="2">
    <source>
        <dbReference type="EMBL" id="GAA1941068.1"/>
    </source>
</evidence>
<organism evidence="2 3">
    <name type="scientific">Agromyces allii</name>
    <dbReference type="NCBI Taxonomy" id="393607"/>
    <lineage>
        <taxon>Bacteria</taxon>
        <taxon>Bacillati</taxon>
        <taxon>Actinomycetota</taxon>
        <taxon>Actinomycetes</taxon>
        <taxon>Micrococcales</taxon>
        <taxon>Microbacteriaceae</taxon>
        <taxon>Agromyces</taxon>
    </lineage>
</organism>
<gene>
    <name evidence="2" type="ORF">GCM10009717_04200</name>
</gene>
<protein>
    <submittedName>
        <fullName evidence="2">Uncharacterized protein</fullName>
    </submittedName>
</protein>
<feature type="transmembrane region" description="Helical" evidence="1">
    <location>
        <begin position="21"/>
        <end position="43"/>
    </location>
</feature>
<keyword evidence="1" id="KW-1133">Transmembrane helix</keyword>
<comment type="caution">
    <text evidence="2">The sequence shown here is derived from an EMBL/GenBank/DDBJ whole genome shotgun (WGS) entry which is preliminary data.</text>
</comment>
<feature type="transmembrane region" description="Helical" evidence="1">
    <location>
        <begin position="55"/>
        <end position="75"/>
    </location>
</feature>
<accession>A0ABP5BCU0</accession>
<proteinExistence type="predicted"/>
<evidence type="ECO:0000256" key="1">
    <source>
        <dbReference type="SAM" id="Phobius"/>
    </source>
</evidence>
<dbReference type="Proteomes" id="UP001499954">
    <property type="component" value="Unassembled WGS sequence"/>
</dbReference>
<keyword evidence="1" id="KW-0812">Transmembrane</keyword>
<dbReference type="EMBL" id="BAAAMK010000001">
    <property type="protein sequence ID" value="GAA1941068.1"/>
    <property type="molecule type" value="Genomic_DNA"/>
</dbReference>
<keyword evidence="3" id="KW-1185">Reference proteome</keyword>
<name>A0ABP5BCU0_9MICO</name>
<dbReference type="RefSeq" id="WP_157414975.1">
    <property type="nucleotide sequence ID" value="NZ_BAAAMK010000001.1"/>
</dbReference>
<sequence length="115" mass="12016">MSTTQAASVPTKTVATPWRGYVWAAVGGVIVVPFVLLFAFNNYSAPDDAAFVRMAFSQVAGGTIAIAMMFTLVAVSVVKRTKAATPVLVVAALLVTQYVAISLSAGADWLLQHLG</sequence>